<keyword evidence="1" id="KW-0472">Membrane</keyword>
<sequence>MKQNMITIFIRTIGIFCFYIAVFLYAIIFNNSTGWLLLFFLTFLLLCDLFTLFLSLKKIQVQSTESKFYAVNQPNQIKVVLFRYRPTLLRLPILTLWIKDTTQAKKQFLTLYSGRKKELTLDWQPTQRGVFQQLPLVFICSDLFGLFSKRSILNLAGPFVVMPILQLDLAERLYQQLLVAQPTFSKDFGCPSFSIRNFRDYQIGDSFHSIDWKQSGKRNELIVKEYEQETETGTHFLFYGLSHENFEQLLSVYYSFIQVVENKLSFQQTIMADFPNSTPKDHVLAAIDPLLEEMSLPTVSNKKLVVFSPTKTNWLDEQLYVLNRNNDLYLVTFEGADLCLYWKDQVFFIDKGGQPFED</sequence>
<keyword evidence="1" id="KW-0812">Transmembrane</keyword>
<evidence type="ECO:0000256" key="1">
    <source>
        <dbReference type="SAM" id="Phobius"/>
    </source>
</evidence>
<evidence type="ECO:0000313" key="4">
    <source>
        <dbReference type="Proteomes" id="UP000664632"/>
    </source>
</evidence>
<dbReference type="InterPro" id="IPR002881">
    <property type="entry name" value="DUF58"/>
</dbReference>
<keyword evidence="4" id="KW-1185">Reference proteome</keyword>
<dbReference type="RefSeq" id="WP_207112788.1">
    <property type="nucleotide sequence ID" value="NZ_JAFLWD010000024.1"/>
</dbReference>
<keyword evidence="1" id="KW-1133">Transmembrane helix</keyword>
<feature type="transmembrane region" description="Helical" evidence="1">
    <location>
        <begin position="35"/>
        <end position="56"/>
    </location>
</feature>
<proteinExistence type="predicted"/>
<evidence type="ECO:0000259" key="2">
    <source>
        <dbReference type="Pfam" id="PF01882"/>
    </source>
</evidence>
<feature type="transmembrane region" description="Helical" evidence="1">
    <location>
        <begin position="12"/>
        <end position="29"/>
    </location>
</feature>
<dbReference type="Proteomes" id="UP000664632">
    <property type="component" value="Unassembled WGS sequence"/>
</dbReference>
<evidence type="ECO:0000313" key="3">
    <source>
        <dbReference type="EMBL" id="MBO0440750.1"/>
    </source>
</evidence>
<comment type="caution">
    <text evidence="3">The sequence shown here is derived from an EMBL/GenBank/DDBJ whole genome shotgun (WGS) entry which is preliminary data.</text>
</comment>
<accession>A0ABS3H124</accession>
<gene>
    <name evidence="3" type="ORF">JZO69_10285</name>
</gene>
<dbReference type="Pfam" id="PF01882">
    <property type="entry name" value="DUF58"/>
    <property type="match status" value="1"/>
</dbReference>
<dbReference type="PANTHER" id="PTHR34351:SF2">
    <property type="entry name" value="DUF58 DOMAIN-CONTAINING PROTEIN"/>
    <property type="match status" value="1"/>
</dbReference>
<reference evidence="3 4" key="1">
    <citation type="submission" date="2021-03" db="EMBL/GenBank/DDBJ databases">
        <title>Enterococcal diversity collection.</title>
        <authorList>
            <person name="Gilmore M.S."/>
            <person name="Schwartzman J."/>
            <person name="Van Tyne D."/>
            <person name="Martin M."/>
            <person name="Earl A.M."/>
            <person name="Manson A.L."/>
            <person name="Straub T."/>
            <person name="Salamzade R."/>
            <person name="Saavedra J."/>
            <person name="Lebreton F."/>
            <person name="Prichula J."/>
            <person name="Schaufler K."/>
            <person name="Gaca A."/>
            <person name="Sgardioli B."/>
            <person name="Wagenaar J."/>
            <person name="Strong T."/>
        </authorList>
    </citation>
    <scope>NUCLEOTIDE SEQUENCE [LARGE SCALE GENOMIC DNA]</scope>
    <source>
        <strain evidence="3 4">DIV0869a</strain>
    </source>
</reference>
<dbReference type="PANTHER" id="PTHR34351">
    <property type="entry name" value="SLR1927 PROTEIN-RELATED"/>
    <property type="match status" value="1"/>
</dbReference>
<feature type="domain" description="DUF58" evidence="2">
    <location>
        <begin position="198"/>
        <end position="238"/>
    </location>
</feature>
<organism evidence="3 4">
    <name type="scientific">Candidatus Enterococcus ikei</name>
    <dbReference type="NCBI Taxonomy" id="2815326"/>
    <lineage>
        <taxon>Bacteria</taxon>
        <taxon>Bacillati</taxon>
        <taxon>Bacillota</taxon>
        <taxon>Bacilli</taxon>
        <taxon>Lactobacillales</taxon>
        <taxon>Enterococcaceae</taxon>
        <taxon>Enterococcus</taxon>
    </lineage>
</organism>
<protein>
    <submittedName>
        <fullName evidence="3">DUF58 domain-containing protein</fullName>
    </submittedName>
</protein>
<dbReference type="EMBL" id="JAFLWD010000024">
    <property type="protein sequence ID" value="MBO0440750.1"/>
    <property type="molecule type" value="Genomic_DNA"/>
</dbReference>
<name>A0ABS3H124_9ENTE</name>